<evidence type="ECO:0000313" key="1">
    <source>
        <dbReference type="EMBL" id="NIY68101.1"/>
    </source>
</evidence>
<sequence>MVAFELVDQEYGDIGYATGNLICQPTSSGPITRVRVDDVSRVLELTTPKCSTLGCGAWATHTLETDNCDPLQDLLGVDGAQDPVCEPCGTEYVHTNRIKRLTGVLTEGTA</sequence>
<dbReference type="EMBL" id="JAALLH010000001">
    <property type="protein sequence ID" value="NIY68101.1"/>
    <property type="molecule type" value="Genomic_DNA"/>
</dbReference>
<gene>
    <name evidence="1" type="ORF">SMALB_6183</name>
</gene>
<protein>
    <submittedName>
        <fullName evidence="1">Uncharacterized protein</fullName>
    </submittedName>
</protein>
<organism evidence="1 2">
    <name type="scientific">Streptomyces malaysiensis</name>
    <dbReference type="NCBI Taxonomy" id="92644"/>
    <lineage>
        <taxon>Bacteria</taxon>
        <taxon>Bacillati</taxon>
        <taxon>Actinomycetota</taxon>
        <taxon>Actinomycetes</taxon>
        <taxon>Kitasatosporales</taxon>
        <taxon>Streptomycetaceae</taxon>
        <taxon>Streptomyces</taxon>
        <taxon>Streptomyces violaceusniger group</taxon>
    </lineage>
</organism>
<dbReference type="AlphaFoldDB" id="A0A7X5X7J9"/>
<comment type="caution">
    <text evidence="1">The sequence shown here is derived from an EMBL/GenBank/DDBJ whole genome shotgun (WGS) entry which is preliminary data.</text>
</comment>
<dbReference type="Proteomes" id="UP000536624">
    <property type="component" value="Unassembled WGS sequence"/>
</dbReference>
<name>A0A7X5X7J9_STRMQ</name>
<reference evidence="1 2" key="1">
    <citation type="submission" date="2020-02" db="EMBL/GenBank/DDBJ databases">
        <title>Streptomyces malaysiensis DSM14702 (JHCC583434, PFL_A843) Genome sequencing and assembly.</title>
        <authorList>
            <person name="Samborskyy M."/>
        </authorList>
    </citation>
    <scope>NUCLEOTIDE SEQUENCE [LARGE SCALE GENOMIC DNA]</scope>
    <source>
        <strain evidence="1 2">DSM 14702</strain>
    </source>
</reference>
<evidence type="ECO:0000313" key="2">
    <source>
        <dbReference type="Proteomes" id="UP000536624"/>
    </source>
</evidence>
<proteinExistence type="predicted"/>
<accession>A0A7X5X7J9</accession>